<dbReference type="GO" id="GO:0016567">
    <property type="term" value="P:protein ubiquitination"/>
    <property type="evidence" value="ECO:0007669"/>
    <property type="project" value="InterPro"/>
</dbReference>
<sequence length="1242" mass="137362">MVRLAALLCRPREGRRRAARAAAAEAAARAAEEEEAAHLAALDEENAALDEDVARALDEWVEAARGDAAELAAREDAAKKTRRVLRSAAAAEHASLQRQGELLAQALAAGEGPVLSDNFPREDLIDQLVKIVEDGSPLNTIRTWTGIELKKYLKGLEQCEDEIEVTAWLTRSIGLDLSMSLISEPPPVANLPCSVDLSECSNLATLGDALSCVKGSLDLSDCPNLSSLGALQQVDGDLLLYACESLTELPSKIFVGQDLALDGCSALKVCKKTSCGGRVDLNNCSALQSAKFEHIECWYRRSYESLLGFDTLSHLVHLSIDSCTSIELMLVETLQVLEVRSFSDKIRLHACSSLREVDLTANGNVVTPEISISQLDDLEQMSVHGSLASMSARLCPRLETIVGDANVEYHFTWLMCPRLSAFNVTFGSSVTITMSGMDALVALSALEGALKVHLCSCPALIDLNIPFADEFSAFDCPELSSTPARVFKQFQIKFCDKIQEVPDVESDDIDIFGSAMPSLSLRTVNLLKLRSCNNLCEISVTDGGPAKSSQDTQTSNLANWSISACPMLNSIEIITIKRFATLTLKSLPELAHFSITHPADAYESSRCKVENLTLEGCGKVHSLDLPDDFELEKLEVVSCEELSSLRGILVKRELVATSCPSLESLCEVDSSTSVTIRNCSRFREIQMGETRSLSVFSCESFEGLPNNFSVDSVLEIAQCEKFTDLGEGLSAPSGVTVRECAAFTSLPKEMETSSLCIERCKAFENLTQVQGLEQAYITIKDCFNFIHIEAGLCATRLDFIYCSRLEEIPNLDPTVSTLTLRDCPNFVMLPEGLRVDKLVLTNSPCLSQLPQDFHAYTLDLTWCTSLTTLPSCVDSWGLEGHEGEGRRHDIDLTRSGVATNTDETERLGALDNAFLFIQTSGPDLTLREDPDLAWDRDDDGNFVSLESAVNTFLDSFGRIYESNVGITAPMVVEAVPSAYAHGVKEFLRMLFYSKEFSLQTTTRPGLLRRVYEVFDLLVSSTDQDVREGLCIRMADSGDACGDKPIWALNQMKQTVLVAEARGERQALRDLGRRLMRLEIVHEHVRELIGQLTFVDDVCVYLRFEIDLRERLDLPVSAEDMLFPNYVSIPDEAIEAAAEAALNVSEEDFEAWLQNWEEWQRQDRLEQSATLTLESLPRNSLKRISLSWQTLMGTRISDPVRLLPSRTIWSLKELLRHWVDTGHDLHNVSRSYEDLTKNLTRCI</sequence>
<protein>
    <submittedName>
        <fullName evidence="3">Leucine-rich repeat containing protein</fullName>
    </submittedName>
</protein>
<feature type="coiled-coil region" evidence="1">
    <location>
        <begin position="16"/>
        <end position="59"/>
    </location>
</feature>
<keyword evidence="4" id="KW-1185">Reference proteome</keyword>
<organism evidence="3 4">
    <name type="scientific">Hondaea fermentalgiana</name>
    <dbReference type="NCBI Taxonomy" id="2315210"/>
    <lineage>
        <taxon>Eukaryota</taxon>
        <taxon>Sar</taxon>
        <taxon>Stramenopiles</taxon>
        <taxon>Bigyra</taxon>
        <taxon>Labyrinthulomycetes</taxon>
        <taxon>Thraustochytrida</taxon>
        <taxon>Thraustochytriidae</taxon>
        <taxon>Hondaea</taxon>
    </lineage>
</organism>
<proteinExistence type="predicted"/>
<name>A0A2R5H1J0_9STRA</name>
<gene>
    <name evidence="3" type="ORF">FCC1311_104382</name>
</gene>
<evidence type="ECO:0000313" key="4">
    <source>
        <dbReference type="Proteomes" id="UP000241890"/>
    </source>
</evidence>
<dbReference type="Gene3D" id="1.20.58.360">
    <property type="entry name" value="Shigella T3SS effector IpaH defines"/>
    <property type="match status" value="1"/>
</dbReference>
<evidence type="ECO:0000259" key="2">
    <source>
        <dbReference type="PROSITE" id="PS52053"/>
    </source>
</evidence>
<dbReference type="EMBL" id="BEYU01000184">
    <property type="protein sequence ID" value="GBG34214.1"/>
    <property type="molecule type" value="Genomic_DNA"/>
</dbReference>
<dbReference type="InParanoid" id="A0A2R5H1J0"/>
<dbReference type="PROSITE" id="PS52053">
    <property type="entry name" value="NEL"/>
    <property type="match status" value="1"/>
</dbReference>
<feature type="domain" description="NEL" evidence="2">
    <location>
        <begin position="944"/>
        <end position="1242"/>
    </location>
</feature>
<evidence type="ECO:0000313" key="3">
    <source>
        <dbReference type="EMBL" id="GBG34214.1"/>
    </source>
</evidence>
<dbReference type="GO" id="GO:0004842">
    <property type="term" value="F:ubiquitin-protein transferase activity"/>
    <property type="evidence" value="ECO:0007669"/>
    <property type="project" value="InterPro"/>
</dbReference>
<dbReference type="Proteomes" id="UP000241890">
    <property type="component" value="Unassembled WGS sequence"/>
</dbReference>
<dbReference type="Pfam" id="PF14496">
    <property type="entry name" value="NEL"/>
    <property type="match status" value="1"/>
</dbReference>
<keyword evidence="1" id="KW-0175">Coiled coil</keyword>
<dbReference type="InterPro" id="IPR029487">
    <property type="entry name" value="NEL_dom"/>
</dbReference>
<accession>A0A2R5H1J0</accession>
<comment type="caution">
    <text evidence="3">The sequence shown here is derived from an EMBL/GenBank/DDBJ whole genome shotgun (WGS) entry which is preliminary data.</text>
</comment>
<evidence type="ECO:0000256" key="1">
    <source>
        <dbReference type="SAM" id="Coils"/>
    </source>
</evidence>
<dbReference type="PANTHER" id="PTHR33463">
    <property type="entry name" value="NB-ARC DOMAIN-CONTAINING PROTEIN-RELATED"/>
    <property type="match status" value="1"/>
</dbReference>
<dbReference type="OrthoDB" id="203703at2759"/>
<dbReference type="InterPro" id="IPR050905">
    <property type="entry name" value="Plant_NBS-LRR"/>
</dbReference>
<dbReference type="PANTHER" id="PTHR33463:SF218">
    <property type="entry name" value="DISEASE RESISTANCE PROTEIN RPS2-LIKE"/>
    <property type="match status" value="1"/>
</dbReference>
<reference evidence="3 4" key="1">
    <citation type="submission" date="2017-12" db="EMBL/GenBank/DDBJ databases">
        <title>Sequencing, de novo assembly and annotation of complete genome of a new Thraustochytrid species, strain FCC1311.</title>
        <authorList>
            <person name="Sedici K."/>
            <person name="Godart F."/>
            <person name="Aiese Cigliano R."/>
            <person name="Sanseverino W."/>
            <person name="Barakat M."/>
            <person name="Ortet P."/>
            <person name="Marechal E."/>
            <person name="Cagnac O."/>
            <person name="Amato A."/>
        </authorList>
    </citation>
    <scope>NUCLEOTIDE SEQUENCE [LARGE SCALE GENOMIC DNA]</scope>
</reference>
<dbReference type="AlphaFoldDB" id="A0A2R5H1J0"/>